<evidence type="ECO:0000313" key="1">
    <source>
        <dbReference type="EMBL" id="VAW97227.1"/>
    </source>
</evidence>
<accession>A0A3B1ACI4</accession>
<proteinExistence type="predicted"/>
<reference evidence="1" key="1">
    <citation type="submission" date="2018-06" db="EMBL/GenBank/DDBJ databases">
        <authorList>
            <person name="Zhirakovskaya E."/>
        </authorList>
    </citation>
    <scope>NUCLEOTIDE SEQUENCE</scope>
</reference>
<feature type="non-terminal residue" evidence="1">
    <location>
        <position position="49"/>
    </location>
</feature>
<protein>
    <recommendedName>
        <fullName evidence="2">Death on curing protein, Doc toxin</fullName>
    </recommendedName>
</protein>
<organism evidence="1">
    <name type="scientific">hydrothermal vent metagenome</name>
    <dbReference type="NCBI Taxonomy" id="652676"/>
    <lineage>
        <taxon>unclassified sequences</taxon>
        <taxon>metagenomes</taxon>
        <taxon>ecological metagenomes</taxon>
    </lineage>
</organism>
<dbReference type="AlphaFoldDB" id="A0A3B1ACI4"/>
<evidence type="ECO:0008006" key="2">
    <source>
        <dbReference type="Google" id="ProtNLM"/>
    </source>
</evidence>
<dbReference type="EMBL" id="UOFR01000045">
    <property type="protein sequence ID" value="VAW97227.1"/>
    <property type="molecule type" value="Genomic_DNA"/>
</dbReference>
<sequence>MSDYNIVFSPRAHQRMMEIADYLYQQNLPGSFVLKYLNSIEAWLETLLC</sequence>
<name>A0A3B1ACI4_9ZZZZ</name>
<gene>
    <name evidence="1" type="ORF">MNBD_GAMMA21-865</name>
</gene>